<dbReference type="EMBL" id="BAABHK010000016">
    <property type="protein sequence ID" value="GAA4635860.1"/>
    <property type="molecule type" value="Genomic_DNA"/>
</dbReference>
<proteinExistence type="predicted"/>
<evidence type="ECO:0008006" key="4">
    <source>
        <dbReference type="Google" id="ProtNLM"/>
    </source>
</evidence>
<gene>
    <name evidence="2" type="ORF">GCM10023196_083210</name>
</gene>
<feature type="chain" id="PRO_5045595861" description="Lipoprotein" evidence="1">
    <location>
        <begin position="21"/>
        <end position="151"/>
    </location>
</feature>
<sequence length="151" mass="15859">MRRRSAAAVLLAATAAPLVACSHAQRPYVSTCPPPKVVFVVGSRDIAASHCSDEYIAQPTETLHVGQRIKAVARAGEPVPFSDDARVLREVSRSTDGRTVEYQAVRPGSAGLDIHYGPPCPPAEGTGDVTSPRPSGTDHCALLPIHVVSAN</sequence>
<organism evidence="2 3">
    <name type="scientific">Actinoallomurus vinaceus</name>
    <dbReference type="NCBI Taxonomy" id="1080074"/>
    <lineage>
        <taxon>Bacteria</taxon>
        <taxon>Bacillati</taxon>
        <taxon>Actinomycetota</taxon>
        <taxon>Actinomycetes</taxon>
        <taxon>Streptosporangiales</taxon>
        <taxon>Thermomonosporaceae</taxon>
        <taxon>Actinoallomurus</taxon>
    </lineage>
</organism>
<evidence type="ECO:0000313" key="3">
    <source>
        <dbReference type="Proteomes" id="UP001501442"/>
    </source>
</evidence>
<keyword evidence="1" id="KW-0732">Signal</keyword>
<evidence type="ECO:0000313" key="2">
    <source>
        <dbReference type="EMBL" id="GAA4635860.1"/>
    </source>
</evidence>
<accession>A0ABP8UN05</accession>
<keyword evidence="3" id="KW-1185">Reference proteome</keyword>
<name>A0ABP8UN05_9ACTN</name>
<feature type="signal peptide" evidence="1">
    <location>
        <begin position="1"/>
        <end position="20"/>
    </location>
</feature>
<reference evidence="3" key="1">
    <citation type="journal article" date="2019" name="Int. J. Syst. Evol. Microbiol.">
        <title>The Global Catalogue of Microorganisms (GCM) 10K type strain sequencing project: providing services to taxonomists for standard genome sequencing and annotation.</title>
        <authorList>
            <consortium name="The Broad Institute Genomics Platform"/>
            <consortium name="The Broad Institute Genome Sequencing Center for Infectious Disease"/>
            <person name="Wu L."/>
            <person name="Ma J."/>
        </authorList>
    </citation>
    <scope>NUCLEOTIDE SEQUENCE [LARGE SCALE GENOMIC DNA]</scope>
    <source>
        <strain evidence="3">JCM 17939</strain>
    </source>
</reference>
<comment type="caution">
    <text evidence="2">The sequence shown here is derived from an EMBL/GenBank/DDBJ whole genome shotgun (WGS) entry which is preliminary data.</text>
</comment>
<protein>
    <recommendedName>
        <fullName evidence="4">Lipoprotein</fullName>
    </recommendedName>
</protein>
<evidence type="ECO:0000256" key="1">
    <source>
        <dbReference type="SAM" id="SignalP"/>
    </source>
</evidence>
<dbReference type="Proteomes" id="UP001501442">
    <property type="component" value="Unassembled WGS sequence"/>
</dbReference>